<gene>
    <name evidence="2" type="ORF">GN958_ATG14838</name>
</gene>
<evidence type="ECO:0000256" key="1">
    <source>
        <dbReference type="SAM" id="Phobius"/>
    </source>
</evidence>
<keyword evidence="1" id="KW-1133">Transmembrane helix</keyword>
<dbReference type="AlphaFoldDB" id="A0A8S9U6U8"/>
<evidence type="ECO:0000313" key="2">
    <source>
        <dbReference type="EMBL" id="KAF4135973.1"/>
    </source>
</evidence>
<evidence type="ECO:0000313" key="3">
    <source>
        <dbReference type="Proteomes" id="UP000704712"/>
    </source>
</evidence>
<feature type="non-terminal residue" evidence="2">
    <location>
        <position position="177"/>
    </location>
</feature>
<sequence>EALCPHHCYDFLKGSARFIPRPRKGARLQNEFEVYEQGAEVTLRSLTQSLMMMFLLFLLISFSLLLVIGLLLRPASAGKKKAKQLHLEGQTDKDIMHSQRELAAATTGQVKLLKEQLQIAKRKVDLTGNQQLSLKEQAEMSMICATTEGLSEFGKEFLLRKQKQVLEQMRKQTLMEE</sequence>
<feature type="transmembrane region" description="Helical" evidence="1">
    <location>
        <begin position="50"/>
        <end position="72"/>
    </location>
</feature>
<reference evidence="2" key="1">
    <citation type="submission" date="2020-03" db="EMBL/GenBank/DDBJ databases">
        <title>Hybrid Assembly of Korean Phytophthora infestans isolates.</title>
        <authorList>
            <person name="Prokchorchik M."/>
            <person name="Lee Y."/>
            <person name="Seo J."/>
            <person name="Cho J.-H."/>
            <person name="Park Y.-E."/>
            <person name="Jang D.-C."/>
            <person name="Im J.-S."/>
            <person name="Choi J.-G."/>
            <person name="Park H.-J."/>
            <person name="Lee G.-B."/>
            <person name="Lee Y.-G."/>
            <person name="Hong S.-Y."/>
            <person name="Cho K."/>
            <person name="Sohn K.H."/>
        </authorList>
    </citation>
    <scope>NUCLEOTIDE SEQUENCE</scope>
    <source>
        <strain evidence="2">KR_2_A2</strain>
    </source>
</reference>
<proteinExistence type="predicted"/>
<comment type="caution">
    <text evidence="2">The sequence shown here is derived from an EMBL/GenBank/DDBJ whole genome shotgun (WGS) entry which is preliminary data.</text>
</comment>
<accession>A0A8S9U6U8</accession>
<keyword evidence="1" id="KW-0472">Membrane</keyword>
<name>A0A8S9U6U8_PHYIN</name>
<dbReference type="Proteomes" id="UP000704712">
    <property type="component" value="Unassembled WGS sequence"/>
</dbReference>
<protein>
    <submittedName>
        <fullName evidence="2">Uncharacterized protein</fullName>
    </submittedName>
</protein>
<dbReference type="EMBL" id="JAACNO010002034">
    <property type="protein sequence ID" value="KAF4135973.1"/>
    <property type="molecule type" value="Genomic_DNA"/>
</dbReference>
<keyword evidence="1" id="KW-0812">Transmembrane</keyword>
<organism evidence="2 3">
    <name type="scientific">Phytophthora infestans</name>
    <name type="common">Potato late blight agent</name>
    <name type="synonym">Botrytis infestans</name>
    <dbReference type="NCBI Taxonomy" id="4787"/>
    <lineage>
        <taxon>Eukaryota</taxon>
        <taxon>Sar</taxon>
        <taxon>Stramenopiles</taxon>
        <taxon>Oomycota</taxon>
        <taxon>Peronosporomycetes</taxon>
        <taxon>Peronosporales</taxon>
        <taxon>Peronosporaceae</taxon>
        <taxon>Phytophthora</taxon>
    </lineage>
</organism>